<dbReference type="SMART" id="SM00387">
    <property type="entry name" value="HATPase_c"/>
    <property type="match status" value="1"/>
</dbReference>
<keyword evidence="8" id="KW-0902">Two-component regulatory system</keyword>
<feature type="transmembrane region" description="Helical" evidence="9">
    <location>
        <begin position="238"/>
        <end position="257"/>
    </location>
</feature>
<evidence type="ECO:0000256" key="3">
    <source>
        <dbReference type="ARBA" id="ARBA00022553"/>
    </source>
</evidence>
<reference evidence="12" key="1">
    <citation type="submission" date="2023-04" db="EMBL/GenBank/DDBJ databases">
        <title>Comparative genomic analysis of Cohnella hashimotonis sp. nov., isolated from the International Space Station.</title>
        <authorList>
            <person name="Venkateswaran K."/>
            <person name="Simpson A."/>
        </authorList>
    </citation>
    <scope>NUCLEOTIDE SEQUENCE</scope>
    <source>
        <strain evidence="12">F6_2S_P_1</strain>
    </source>
</reference>
<keyword evidence="13" id="KW-1185">Reference proteome</keyword>
<keyword evidence="9" id="KW-0812">Transmembrane</keyword>
<feature type="transmembrane region" description="Helical" evidence="9">
    <location>
        <begin position="277"/>
        <end position="294"/>
    </location>
</feature>
<dbReference type="EC" id="2.7.13.3" evidence="2"/>
<dbReference type="GO" id="GO:0016301">
    <property type="term" value="F:kinase activity"/>
    <property type="evidence" value="ECO:0007669"/>
    <property type="project" value="UniProtKB-KW"/>
</dbReference>
<dbReference type="RefSeq" id="WP_282912523.1">
    <property type="nucleotide sequence ID" value="NZ_JAGRPV010000001.1"/>
</dbReference>
<dbReference type="InterPro" id="IPR003594">
    <property type="entry name" value="HATPase_dom"/>
</dbReference>
<accession>A0ABT6TT72</accession>
<keyword evidence="9" id="KW-1133">Transmembrane helix</keyword>
<dbReference type="Proteomes" id="UP001161691">
    <property type="component" value="Unassembled WGS sequence"/>
</dbReference>
<evidence type="ECO:0000256" key="1">
    <source>
        <dbReference type="ARBA" id="ARBA00000085"/>
    </source>
</evidence>
<protein>
    <recommendedName>
        <fullName evidence="2">histidine kinase</fullName>
        <ecNumber evidence="2">2.7.13.3</ecNumber>
    </recommendedName>
</protein>
<evidence type="ECO:0000256" key="6">
    <source>
        <dbReference type="ARBA" id="ARBA00022777"/>
    </source>
</evidence>
<gene>
    <name evidence="12" type="ORF">KB449_33635</name>
</gene>
<evidence type="ECO:0000256" key="4">
    <source>
        <dbReference type="ARBA" id="ARBA00022679"/>
    </source>
</evidence>
<dbReference type="EMBL" id="JAGRPV010000001">
    <property type="protein sequence ID" value="MDI4649919.1"/>
    <property type="molecule type" value="Genomic_DNA"/>
</dbReference>
<sequence>MKAVRLIAALACAVVIAALFIIGPNTSWAAAPEAKIDHWQIMWIPDGEQPGVTPPAGGQWVEAEAGAPLLDLPEGIQGAWIRLQVPPTSEWQRPGLLVRRLYGLELAAFREGTLLFESKRSFDFHLNRLLLPLGAYDRSSTIDVRILTTGTRAGFITSARIGEFAPLEESYVRRELPDLLLGGSISFLALIMLICSSYLNRRQRSSWISLCLIALTIGTLISVYSPMLYIYYKSYANLFLSLFDLSMFVLFPALSYYVDEVLGGRFRFFTRFRKWQAGFSAFCFLAFIVYKATSERYYDLYYLLTNPILGSLILVQLIIIAVLSVVHAMRKNTDAIILSACLFLLALSGATDLVLYYASGKSYILFLWKIGVVLLIVGLVIILARRISADYRMLLSYSKRLELFNHRLERTEKLKIISDLAASVAHEVRNPLQVTRGFLQLLAGRGDNESKKHFNIAVSELDRASGIITDFLTFAKPELETVSPLNLAEELAQLEVIIAPHAAMYGGRLHINADPGLTVIGSSSKFKQALINLLKNSIEAFKEDGYIEINAYEEDGEAVIWIKDNGEGMDEAQIAKLGVPYFSTKSKGTGLGTMVTFRIIEVMKGTIDFKSRKGQGTEVLIRLPIASDAAREEAAVAAAGVLPNNFDV</sequence>
<dbReference type="InterPro" id="IPR003661">
    <property type="entry name" value="HisK_dim/P_dom"/>
</dbReference>
<dbReference type="InterPro" id="IPR036890">
    <property type="entry name" value="HATPase_C_sf"/>
</dbReference>
<evidence type="ECO:0000313" key="13">
    <source>
        <dbReference type="Proteomes" id="UP001161691"/>
    </source>
</evidence>
<feature type="transmembrane region" description="Helical" evidence="9">
    <location>
        <begin position="335"/>
        <end position="357"/>
    </location>
</feature>
<evidence type="ECO:0000313" key="12">
    <source>
        <dbReference type="EMBL" id="MDI4649919.1"/>
    </source>
</evidence>
<dbReference type="PRINTS" id="PR00344">
    <property type="entry name" value="BCTRLSENSOR"/>
</dbReference>
<feature type="domain" description="Histidine kinase" evidence="11">
    <location>
        <begin position="423"/>
        <end position="627"/>
    </location>
</feature>
<keyword evidence="3" id="KW-0597">Phosphoprotein</keyword>
<name>A0ABT6TT72_9BACL</name>
<evidence type="ECO:0000256" key="5">
    <source>
        <dbReference type="ARBA" id="ARBA00022741"/>
    </source>
</evidence>
<dbReference type="Pfam" id="PF02518">
    <property type="entry name" value="HATPase_c"/>
    <property type="match status" value="1"/>
</dbReference>
<evidence type="ECO:0000256" key="7">
    <source>
        <dbReference type="ARBA" id="ARBA00022840"/>
    </source>
</evidence>
<dbReference type="InterPro" id="IPR005467">
    <property type="entry name" value="His_kinase_dom"/>
</dbReference>
<feature type="transmembrane region" description="Helical" evidence="9">
    <location>
        <begin position="363"/>
        <end position="384"/>
    </location>
</feature>
<feature type="chain" id="PRO_5046705141" description="histidine kinase" evidence="10">
    <location>
        <begin position="30"/>
        <end position="648"/>
    </location>
</feature>
<dbReference type="Gene3D" id="3.30.565.10">
    <property type="entry name" value="Histidine kinase-like ATPase, C-terminal domain"/>
    <property type="match status" value="1"/>
</dbReference>
<keyword evidence="9" id="KW-0472">Membrane</keyword>
<dbReference type="Gene3D" id="1.10.287.130">
    <property type="match status" value="1"/>
</dbReference>
<keyword evidence="5" id="KW-0547">Nucleotide-binding</keyword>
<evidence type="ECO:0000256" key="10">
    <source>
        <dbReference type="SAM" id="SignalP"/>
    </source>
</evidence>
<feature type="transmembrane region" description="Helical" evidence="9">
    <location>
        <begin position="179"/>
        <end position="200"/>
    </location>
</feature>
<feature type="transmembrane region" description="Helical" evidence="9">
    <location>
        <begin position="207"/>
        <end position="232"/>
    </location>
</feature>
<keyword evidence="6 12" id="KW-0418">Kinase</keyword>
<comment type="caution">
    <text evidence="12">The sequence shown here is derived from an EMBL/GenBank/DDBJ whole genome shotgun (WGS) entry which is preliminary data.</text>
</comment>
<evidence type="ECO:0000256" key="8">
    <source>
        <dbReference type="ARBA" id="ARBA00023012"/>
    </source>
</evidence>
<evidence type="ECO:0000259" key="11">
    <source>
        <dbReference type="PROSITE" id="PS50109"/>
    </source>
</evidence>
<dbReference type="SMART" id="SM00388">
    <property type="entry name" value="HisKA"/>
    <property type="match status" value="1"/>
</dbReference>
<dbReference type="SUPFAM" id="SSF47384">
    <property type="entry name" value="Homodimeric domain of signal transducing histidine kinase"/>
    <property type="match status" value="1"/>
</dbReference>
<dbReference type="InterPro" id="IPR004358">
    <property type="entry name" value="Sig_transdc_His_kin-like_C"/>
</dbReference>
<keyword evidence="10" id="KW-0732">Signal</keyword>
<dbReference type="SUPFAM" id="SSF55874">
    <property type="entry name" value="ATPase domain of HSP90 chaperone/DNA topoisomerase II/histidine kinase"/>
    <property type="match status" value="1"/>
</dbReference>
<dbReference type="PANTHER" id="PTHR43065">
    <property type="entry name" value="SENSOR HISTIDINE KINASE"/>
    <property type="match status" value="1"/>
</dbReference>
<feature type="transmembrane region" description="Helical" evidence="9">
    <location>
        <begin position="300"/>
        <end position="323"/>
    </location>
</feature>
<proteinExistence type="predicted"/>
<organism evidence="12 13">
    <name type="scientific">Cohnella hashimotonis</name>
    <dbReference type="NCBI Taxonomy" id="2826895"/>
    <lineage>
        <taxon>Bacteria</taxon>
        <taxon>Bacillati</taxon>
        <taxon>Bacillota</taxon>
        <taxon>Bacilli</taxon>
        <taxon>Bacillales</taxon>
        <taxon>Paenibacillaceae</taxon>
        <taxon>Cohnella</taxon>
    </lineage>
</organism>
<dbReference type="PROSITE" id="PS50109">
    <property type="entry name" value="HIS_KIN"/>
    <property type="match status" value="1"/>
</dbReference>
<comment type="catalytic activity">
    <reaction evidence="1">
        <text>ATP + protein L-histidine = ADP + protein N-phospho-L-histidine.</text>
        <dbReference type="EC" id="2.7.13.3"/>
    </reaction>
</comment>
<dbReference type="Pfam" id="PF00512">
    <property type="entry name" value="HisKA"/>
    <property type="match status" value="1"/>
</dbReference>
<dbReference type="InterPro" id="IPR036097">
    <property type="entry name" value="HisK_dim/P_sf"/>
</dbReference>
<dbReference type="PANTHER" id="PTHR43065:SF46">
    <property type="entry name" value="C4-DICARBOXYLATE TRANSPORT SENSOR PROTEIN DCTB"/>
    <property type="match status" value="1"/>
</dbReference>
<evidence type="ECO:0000256" key="2">
    <source>
        <dbReference type="ARBA" id="ARBA00012438"/>
    </source>
</evidence>
<keyword evidence="7" id="KW-0067">ATP-binding</keyword>
<evidence type="ECO:0000256" key="9">
    <source>
        <dbReference type="SAM" id="Phobius"/>
    </source>
</evidence>
<feature type="signal peptide" evidence="10">
    <location>
        <begin position="1"/>
        <end position="29"/>
    </location>
</feature>
<keyword evidence="4" id="KW-0808">Transferase</keyword>
<dbReference type="CDD" id="cd00082">
    <property type="entry name" value="HisKA"/>
    <property type="match status" value="1"/>
</dbReference>